<evidence type="ECO:0000313" key="1">
    <source>
        <dbReference type="EMBL" id="KAK1376786.1"/>
    </source>
</evidence>
<gene>
    <name evidence="1" type="ORF">POM88_032979</name>
</gene>
<sequence length="623" mass="67827">MLRLISHSRVLSNPPPQLKLSFTVATSLQSLRDFSSSPITKCSSLPSAAPYCATSSSDHISSPITKCSSLPSAAPYCATSPSDNISSSPITKCSSLPSAAPYCATSPSDNISSSPIAKCSSLPSAAPYCTTSPSDHISSPITKCSSLPSASPYCTTSPSDHISSPITKFSSPIMQSPSTNSIAAVYSTTSRYDHVTSPITKSPLKLLQPLRSYVNVSRESTQLTNSVLRRELNQQLTNSVARCFSTTAPSPTRNQSPIALSHSISVLDRKFAPVVISPAVRGTQLRTKVTLPENASNQQPAVYYKKPKLRGRNRQPSGFVKRDEIINLPIQQQEISEVTPTDGSIEVRLATCHNPVATCISPKFRMHALMASHVEHGKLVHLVDTESKKKPDWKKVKEKIEEDIKDEISRSKGITLEELEALWYDDGPSFMNYWVERFIKHSRFSFDDCIPNYATLTGLLAKRYLTDDVLGSGGELGNVLVGEEFENVLVGGHELGNVLVPGEEPGNVLVPGVEPEKVLVPGVEPGNVLVPGGQLERCVERKGELGKFLASKGLVTGKYHDTSDLQSAVDDYFEVETFPTFEHQGVHPCLKEVCVLQTKDGSESRDHPMSNLLPRGKFLMRNF</sequence>
<evidence type="ECO:0000313" key="2">
    <source>
        <dbReference type="Proteomes" id="UP001237642"/>
    </source>
</evidence>
<reference evidence="1" key="1">
    <citation type="submission" date="2023-02" db="EMBL/GenBank/DDBJ databases">
        <title>Genome of toxic invasive species Heracleum sosnowskyi carries increased number of genes despite the absence of recent whole-genome duplications.</title>
        <authorList>
            <person name="Schelkunov M."/>
            <person name="Shtratnikova V."/>
            <person name="Makarenko M."/>
            <person name="Klepikova A."/>
            <person name="Omelchenko D."/>
            <person name="Novikova G."/>
            <person name="Obukhova E."/>
            <person name="Bogdanov V."/>
            <person name="Penin A."/>
            <person name="Logacheva M."/>
        </authorList>
    </citation>
    <scope>NUCLEOTIDE SEQUENCE</scope>
    <source>
        <strain evidence="1">Hsosn_3</strain>
        <tissue evidence="1">Leaf</tissue>
    </source>
</reference>
<dbReference type="Proteomes" id="UP001237642">
    <property type="component" value="Unassembled WGS sequence"/>
</dbReference>
<proteinExistence type="predicted"/>
<organism evidence="1 2">
    <name type="scientific">Heracleum sosnowskyi</name>
    <dbReference type="NCBI Taxonomy" id="360622"/>
    <lineage>
        <taxon>Eukaryota</taxon>
        <taxon>Viridiplantae</taxon>
        <taxon>Streptophyta</taxon>
        <taxon>Embryophyta</taxon>
        <taxon>Tracheophyta</taxon>
        <taxon>Spermatophyta</taxon>
        <taxon>Magnoliopsida</taxon>
        <taxon>eudicotyledons</taxon>
        <taxon>Gunneridae</taxon>
        <taxon>Pentapetalae</taxon>
        <taxon>asterids</taxon>
        <taxon>campanulids</taxon>
        <taxon>Apiales</taxon>
        <taxon>Apiaceae</taxon>
        <taxon>Apioideae</taxon>
        <taxon>apioid superclade</taxon>
        <taxon>Tordylieae</taxon>
        <taxon>Tordyliinae</taxon>
        <taxon>Heracleum</taxon>
    </lineage>
</organism>
<protein>
    <submittedName>
        <fullName evidence="1">Uncharacterized protein</fullName>
    </submittedName>
</protein>
<accession>A0AAD8MKM3</accession>
<name>A0AAD8MKM3_9APIA</name>
<dbReference type="EMBL" id="JAUIZM010000007">
    <property type="protein sequence ID" value="KAK1376786.1"/>
    <property type="molecule type" value="Genomic_DNA"/>
</dbReference>
<keyword evidence="2" id="KW-1185">Reference proteome</keyword>
<reference evidence="1" key="2">
    <citation type="submission" date="2023-05" db="EMBL/GenBank/DDBJ databases">
        <authorList>
            <person name="Schelkunov M.I."/>
        </authorList>
    </citation>
    <scope>NUCLEOTIDE SEQUENCE</scope>
    <source>
        <strain evidence="1">Hsosn_3</strain>
        <tissue evidence="1">Leaf</tissue>
    </source>
</reference>
<dbReference type="AlphaFoldDB" id="A0AAD8MKM3"/>
<comment type="caution">
    <text evidence="1">The sequence shown here is derived from an EMBL/GenBank/DDBJ whole genome shotgun (WGS) entry which is preliminary data.</text>
</comment>